<accession>A0ACB8YIL6</accession>
<organism evidence="1 2">
    <name type="scientific">Arctium lappa</name>
    <name type="common">Greater burdock</name>
    <name type="synonym">Lappa major</name>
    <dbReference type="NCBI Taxonomy" id="4217"/>
    <lineage>
        <taxon>Eukaryota</taxon>
        <taxon>Viridiplantae</taxon>
        <taxon>Streptophyta</taxon>
        <taxon>Embryophyta</taxon>
        <taxon>Tracheophyta</taxon>
        <taxon>Spermatophyta</taxon>
        <taxon>Magnoliopsida</taxon>
        <taxon>eudicotyledons</taxon>
        <taxon>Gunneridae</taxon>
        <taxon>Pentapetalae</taxon>
        <taxon>asterids</taxon>
        <taxon>campanulids</taxon>
        <taxon>Asterales</taxon>
        <taxon>Asteraceae</taxon>
        <taxon>Carduoideae</taxon>
        <taxon>Cardueae</taxon>
        <taxon>Arctiinae</taxon>
        <taxon>Arctium</taxon>
    </lineage>
</organism>
<dbReference type="EMBL" id="CM042058">
    <property type="protein sequence ID" value="KAI3685296.1"/>
    <property type="molecule type" value="Genomic_DNA"/>
</dbReference>
<gene>
    <name evidence="1" type="ORF">L6452_34537</name>
</gene>
<protein>
    <submittedName>
        <fullName evidence="1">Uncharacterized protein</fullName>
    </submittedName>
</protein>
<dbReference type="Proteomes" id="UP001055879">
    <property type="component" value="Linkage Group LG12"/>
</dbReference>
<name>A0ACB8YIL6_ARCLA</name>
<sequence length="266" mass="29334">MLGNPRSGCGCSCDLEGGAQASYCSRSVPPRQKRRSGVVAVAVAAFRMLWFRVGFSYVPLNRGLGGQIQVVVPKGLSRGISWKGRFEGLLNGLTGCCALVFFWCQFGTKDMQFVPHCRLKSARSKRWNIERLSSGLSGCCSWCWSCFFGCQYWALDLLRINGDIISGELDFGKVAIAQGLAKLVVAYTCPSLSGTTTAHCCGSKPFQLGFYCNSLLVAIPRDPKTTRHPDLIHDEPTSCHADWTIVKKQKIGPPPRNSHSRPYEWD</sequence>
<proteinExistence type="predicted"/>
<comment type="caution">
    <text evidence="1">The sequence shown here is derived from an EMBL/GenBank/DDBJ whole genome shotgun (WGS) entry which is preliminary data.</text>
</comment>
<keyword evidence="2" id="KW-1185">Reference proteome</keyword>
<evidence type="ECO:0000313" key="2">
    <source>
        <dbReference type="Proteomes" id="UP001055879"/>
    </source>
</evidence>
<evidence type="ECO:0000313" key="1">
    <source>
        <dbReference type="EMBL" id="KAI3685296.1"/>
    </source>
</evidence>
<reference evidence="1 2" key="2">
    <citation type="journal article" date="2022" name="Mol. Ecol. Resour.">
        <title>The genomes of chicory, endive, great burdock and yacon provide insights into Asteraceae paleo-polyploidization history and plant inulin production.</title>
        <authorList>
            <person name="Fan W."/>
            <person name="Wang S."/>
            <person name="Wang H."/>
            <person name="Wang A."/>
            <person name="Jiang F."/>
            <person name="Liu H."/>
            <person name="Zhao H."/>
            <person name="Xu D."/>
            <person name="Zhang Y."/>
        </authorList>
    </citation>
    <scope>NUCLEOTIDE SEQUENCE [LARGE SCALE GENOMIC DNA]</scope>
    <source>
        <strain evidence="2">cv. Niubang</strain>
    </source>
</reference>
<reference evidence="2" key="1">
    <citation type="journal article" date="2022" name="Mol. Ecol. Resour.">
        <title>The genomes of chicory, endive, great burdock and yacon provide insights into Asteraceae palaeo-polyploidization history and plant inulin production.</title>
        <authorList>
            <person name="Fan W."/>
            <person name="Wang S."/>
            <person name="Wang H."/>
            <person name="Wang A."/>
            <person name="Jiang F."/>
            <person name="Liu H."/>
            <person name="Zhao H."/>
            <person name="Xu D."/>
            <person name="Zhang Y."/>
        </authorList>
    </citation>
    <scope>NUCLEOTIDE SEQUENCE [LARGE SCALE GENOMIC DNA]</scope>
    <source>
        <strain evidence="2">cv. Niubang</strain>
    </source>
</reference>